<sequence>MKSIYFFLAALLLTVTSCNNRFYAPALYQNDVSYLPKPSTFDSSKSATYISIGGGFNQTVNSSNSVSFGELNISEGHNFGTANLSYGMFGSLGAIDNSNHDNEKSDPNSFASKNFGALGGRAAFNFNKAMDNVNFRFFGVEAAYSREFGDFAAYRRQVALLPNYNAITRTEMLTLGATSEILWHSPNNKNTQHALRGFIGKTFGDFSQVRSNLSEYTPNIPLYLTVSYYAKFDQFWGAAELTKNDVSIPGFRIKMGYRF</sequence>
<feature type="signal peptide" evidence="1">
    <location>
        <begin position="1"/>
        <end position="23"/>
    </location>
</feature>
<gene>
    <name evidence="2" type="ORF">IRJ16_15670</name>
</gene>
<keyword evidence="1" id="KW-0732">Signal</keyword>
<protein>
    <recommendedName>
        <fullName evidence="4">Outer membrane protein with beta-barrel domain</fullName>
    </recommendedName>
</protein>
<feature type="chain" id="PRO_5038013119" description="Outer membrane protein with beta-barrel domain" evidence="1">
    <location>
        <begin position="24"/>
        <end position="259"/>
    </location>
</feature>
<accession>A0A929KY61</accession>
<dbReference type="EMBL" id="JADFFL010000006">
    <property type="protein sequence ID" value="MBE9663327.1"/>
    <property type="molecule type" value="Genomic_DNA"/>
</dbReference>
<dbReference type="RefSeq" id="WP_194112563.1">
    <property type="nucleotide sequence ID" value="NZ_JADFFL010000006.1"/>
</dbReference>
<evidence type="ECO:0000313" key="2">
    <source>
        <dbReference type="EMBL" id="MBE9663327.1"/>
    </source>
</evidence>
<comment type="caution">
    <text evidence="2">The sequence shown here is derived from an EMBL/GenBank/DDBJ whole genome shotgun (WGS) entry which is preliminary data.</text>
</comment>
<proteinExistence type="predicted"/>
<name>A0A929KY61_9SPHI</name>
<reference evidence="2" key="1">
    <citation type="submission" date="2020-10" db="EMBL/GenBank/DDBJ databases">
        <title>Mucilaginibacter mali sp. nov., isolated from rhizosphere soil of apple orchard.</title>
        <authorList>
            <person name="Lee J.-S."/>
            <person name="Kim H.S."/>
            <person name="Kim J.-S."/>
        </authorList>
    </citation>
    <scope>NUCLEOTIDE SEQUENCE</scope>
    <source>
        <strain evidence="2">KCTC 22746</strain>
    </source>
</reference>
<dbReference type="AlphaFoldDB" id="A0A929KY61"/>
<evidence type="ECO:0000313" key="3">
    <source>
        <dbReference type="Proteomes" id="UP000622475"/>
    </source>
</evidence>
<organism evidence="2 3">
    <name type="scientific">Mucilaginibacter myungsuensis</name>
    <dbReference type="NCBI Taxonomy" id="649104"/>
    <lineage>
        <taxon>Bacteria</taxon>
        <taxon>Pseudomonadati</taxon>
        <taxon>Bacteroidota</taxon>
        <taxon>Sphingobacteriia</taxon>
        <taxon>Sphingobacteriales</taxon>
        <taxon>Sphingobacteriaceae</taxon>
        <taxon>Mucilaginibacter</taxon>
    </lineage>
</organism>
<keyword evidence="3" id="KW-1185">Reference proteome</keyword>
<dbReference type="PROSITE" id="PS51257">
    <property type="entry name" value="PROKAR_LIPOPROTEIN"/>
    <property type="match status" value="1"/>
</dbReference>
<evidence type="ECO:0000256" key="1">
    <source>
        <dbReference type="SAM" id="SignalP"/>
    </source>
</evidence>
<evidence type="ECO:0008006" key="4">
    <source>
        <dbReference type="Google" id="ProtNLM"/>
    </source>
</evidence>
<dbReference type="Proteomes" id="UP000622475">
    <property type="component" value="Unassembled WGS sequence"/>
</dbReference>